<feature type="region of interest" description="Disordered" evidence="1">
    <location>
        <begin position="1"/>
        <end position="23"/>
    </location>
</feature>
<comment type="caution">
    <text evidence="2">The sequence shown here is derived from an EMBL/GenBank/DDBJ whole genome shotgun (WGS) entry which is preliminary data.</text>
</comment>
<protein>
    <submittedName>
        <fullName evidence="2">Uncharacterized protein</fullName>
    </submittedName>
</protein>
<keyword evidence="3" id="KW-1185">Reference proteome</keyword>
<proteinExistence type="predicted"/>
<organism evidence="2 3">
    <name type="scientific">Xanthoceras sorbifolium</name>
    <dbReference type="NCBI Taxonomy" id="99658"/>
    <lineage>
        <taxon>Eukaryota</taxon>
        <taxon>Viridiplantae</taxon>
        <taxon>Streptophyta</taxon>
        <taxon>Embryophyta</taxon>
        <taxon>Tracheophyta</taxon>
        <taxon>Spermatophyta</taxon>
        <taxon>Magnoliopsida</taxon>
        <taxon>eudicotyledons</taxon>
        <taxon>Gunneridae</taxon>
        <taxon>Pentapetalae</taxon>
        <taxon>rosids</taxon>
        <taxon>malvids</taxon>
        <taxon>Sapindales</taxon>
        <taxon>Sapindaceae</taxon>
        <taxon>Xanthoceroideae</taxon>
        <taxon>Xanthoceras</taxon>
    </lineage>
</organism>
<sequence length="117" mass="13002">MPCSSSSSDKVDDGNAHKNSLIENETVRVLGEASTSVQQDPFCCGMDNPDNVKIRKRRNVQINPDMPCTCTYSDSEDNETGVQEDKQPSFMECDATLSRLRGIRFSHGVIEVDFLIV</sequence>
<evidence type="ECO:0000256" key="1">
    <source>
        <dbReference type="SAM" id="MobiDB-lite"/>
    </source>
</evidence>
<accession>A0ABQ8I0B7</accession>
<evidence type="ECO:0000313" key="3">
    <source>
        <dbReference type="Proteomes" id="UP000827721"/>
    </source>
</evidence>
<reference evidence="2 3" key="1">
    <citation type="submission" date="2021-02" db="EMBL/GenBank/DDBJ databases">
        <title>Plant Genome Project.</title>
        <authorList>
            <person name="Zhang R.-G."/>
        </authorList>
    </citation>
    <scope>NUCLEOTIDE SEQUENCE [LARGE SCALE GENOMIC DNA]</scope>
    <source>
        <tissue evidence="2">Leaves</tissue>
    </source>
</reference>
<evidence type="ECO:0000313" key="2">
    <source>
        <dbReference type="EMBL" id="KAH7570045.1"/>
    </source>
</evidence>
<dbReference type="Proteomes" id="UP000827721">
    <property type="component" value="Unassembled WGS sequence"/>
</dbReference>
<name>A0ABQ8I0B7_9ROSI</name>
<gene>
    <name evidence="2" type="ORF">JRO89_XS05G0036400</name>
</gene>
<dbReference type="EMBL" id="JAFEMO010000005">
    <property type="protein sequence ID" value="KAH7570045.1"/>
    <property type="molecule type" value="Genomic_DNA"/>
</dbReference>